<proteinExistence type="inferred from homology"/>
<dbReference type="CDD" id="cd02440">
    <property type="entry name" value="AdoMet_MTases"/>
    <property type="match status" value="1"/>
</dbReference>
<dbReference type="InterPro" id="IPR004398">
    <property type="entry name" value="RNA_MeTrfase_RsmD"/>
</dbReference>
<reference evidence="9" key="1">
    <citation type="submission" date="2017-08" db="EMBL/GenBank/DDBJ databases">
        <title>Genome sequence of Candidatus Hamiltonella defensa from Acyrthosiphon pisum strain MI47.</title>
        <authorList>
            <person name="Patel V.A."/>
            <person name="Chevignon G."/>
            <person name="Russell J.A."/>
            <person name="Oliver K.M."/>
        </authorList>
    </citation>
    <scope>NUCLEOTIDE SEQUENCE</scope>
    <source>
        <strain evidence="9">MI47</strain>
    </source>
</reference>
<keyword evidence="8" id="KW-0949">S-adenosyl-L-methionine</keyword>
<dbReference type="SUPFAM" id="SSF53335">
    <property type="entry name" value="S-adenosyl-L-methionine-dependent methyltransferases"/>
    <property type="match status" value="1"/>
</dbReference>
<gene>
    <name evidence="9" type="primary">rsmD</name>
    <name evidence="9" type="ORF">CJJ18_10240</name>
</gene>
<dbReference type="PANTHER" id="PTHR43542">
    <property type="entry name" value="METHYLTRANSFERASE"/>
    <property type="match status" value="1"/>
</dbReference>
<evidence type="ECO:0000256" key="2">
    <source>
        <dbReference type="ARBA" id="ARBA00005269"/>
    </source>
</evidence>
<evidence type="ECO:0000256" key="3">
    <source>
        <dbReference type="ARBA" id="ARBA00012141"/>
    </source>
</evidence>
<evidence type="ECO:0000256" key="8">
    <source>
        <dbReference type="PIRNR" id="PIRNR004553"/>
    </source>
</evidence>
<keyword evidence="8" id="KW-0698">rRNA processing</keyword>
<evidence type="ECO:0000256" key="6">
    <source>
        <dbReference type="ARBA" id="ARBA00022679"/>
    </source>
</evidence>
<evidence type="ECO:0000256" key="7">
    <source>
        <dbReference type="ARBA" id="ARBA00048326"/>
    </source>
</evidence>
<dbReference type="AlphaFoldDB" id="A0AAC9VHR1"/>
<dbReference type="Proteomes" id="UP000792865">
    <property type="component" value="Chromosome"/>
</dbReference>
<accession>A0AAC9VHR1</accession>
<dbReference type="InterPro" id="IPR002052">
    <property type="entry name" value="DNA_methylase_N6_adenine_CS"/>
</dbReference>
<organism evidence="9 10">
    <name type="scientific">Candidatus Williamhamiltonella defendens</name>
    <dbReference type="NCBI Taxonomy" id="138072"/>
    <lineage>
        <taxon>Bacteria</taxon>
        <taxon>Pseudomonadati</taxon>
        <taxon>Pseudomonadota</taxon>
        <taxon>Gammaproteobacteria</taxon>
        <taxon>Enterobacterales</taxon>
        <taxon>Enterobacteriaceae</taxon>
        <taxon>aphid secondary symbionts</taxon>
        <taxon>Candidatus Williamhamiltonella</taxon>
    </lineage>
</organism>
<dbReference type="GO" id="GO:0052913">
    <property type="term" value="F:16S rRNA (guanine(966)-N(2))-methyltransferase activity"/>
    <property type="evidence" value="ECO:0007669"/>
    <property type="project" value="UniProtKB-EC"/>
</dbReference>
<dbReference type="EMBL" id="CP022932">
    <property type="protein sequence ID" value="ASV34445.1"/>
    <property type="molecule type" value="Genomic_DNA"/>
</dbReference>
<dbReference type="Gene3D" id="3.40.50.150">
    <property type="entry name" value="Vaccinia Virus protein VP39"/>
    <property type="match status" value="1"/>
</dbReference>
<dbReference type="PANTHER" id="PTHR43542:SF1">
    <property type="entry name" value="METHYLTRANSFERASE"/>
    <property type="match status" value="1"/>
</dbReference>
<comment type="function">
    <text evidence="1 8">Specifically methylates the guanine in position 966 of 16S rRNA in the assembled 30S particle.</text>
</comment>
<evidence type="ECO:0000256" key="4">
    <source>
        <dbReference type="ARBA" id="ARBA00013682"/>
    </source>
</evidence>
<comment type="catalytic activity">
    <reaction evidence="7 8">
        <text>guanosine(966) in 16S rRNA + S-adenosyl-L-methionine = N(2)-methylguanosine(966) in 16S rRNA + S-adenosyl-L-homocysteine + H(+)</text>
        <dbReference type="Rhea" id="RHEA:23548"/>
        <dbReference type="Rhea" id="RHEA-COMP:10211"/>
        <dbReference type="Rhea" id="RHEA-COMP:10212"/>
        <dbReference type="ChEBI" id="CHEBI:15378"/>
        <dbReference type="ChEBI" id="CHEBI:57856"/>
        <dbReference type="ChEBI" id="CHEBI:59789"/>
        <dbReference type="ChEBI" id="CHEBI:74269"/>
        <dbReference type="ChEBI" id="CHEBI:74481"/>
        <dbReference type="EC" id="2.1.1.171"/>
    </reaction>
</comment>
<dbReference type="EC" id="2.1.1.171" evidence="3 8"/>
<dbReference type="NCBIfam" id="TIGR00095">
    <property type="entry name" value="16S rRNA (guanine(966)-N(2))-methyltransferase RsmD"/>
    <property type="match status" value="1"/>
</dbReference>
<dbReference type="PROSITE" id="PS00092">
    <property type="entry name" value="N6_MTASE"/>
    <property type="match status" value="1"/>
</dbReference>
<name>A0AAC9VHR1_9ENTR</name>
<keyword evidence="5 8" id="KW-0489">Methyltransferase</keyword>
<evidence type="ECO:0000256" key="1">
    <source>
        <dbReference type="ARBA" id="ARBA00002649"/>
    </source>
</evidence>
<dbReference type="Pfam" id="PF03602">
    <property type="entry name" value="Cons_hypoth95"/>
    <property type="match status" value="1"/>
</dbReference>
<keyword evidence="6 8" id="KW-0808">Transferase</keyword>
<evidence type="ECO:0000313" key="9">
    <source>
        <dbReference type="EMBL" id="ASV34445.1"/>
    </source>
</evidence>
<evidence type="ECO:0000256" key="5">
    <source>
        <dbReference type="ARBA" id="ARBA00022603"/>
    </source>
</evidence>
<dbReference type="InterPro" id="IPR029063">
    <property type="entry name" value="SAM-dependent_MTases_sf"/>
</dbReference>
<evidence type="ECO:0000313" key="10">
    <source>
        <dbReference type="Proteomes" id="UP000792865"/>
    </source>
</evidence>
<sequence>MTRLSLFFMAKPSQAQRQGQIRIIGGQWRGRKLTISDSIGLRPTSCRMRETLFNWLAPMIKDARCLDCFSGSGALGLEALSRHAAEAVLLESNDRVAKQLLLHLSILEAKNAQMIHTNTLNWLARPCERPFDLIFLDPPFHQGLLSYAIPLLEQQSWLADEAWVYIESESSHTLEMIPSHWRLQKKKITRHVAYRLFIRELFFHRRGAFKKSCCK</sequence>
<dbReference type="GO" id="GO:0003676">
    <property type="term" value="F:nucleic acid binding"/>
    <property type="evidence" value="ECO:0007669"/>
    <property type="project" value="InterPro"/>
</dbReference>
<comment type="similarity">
    <text evidence="2 8">Belongs to the methyltransferase superfamily. RsmD family.</text>
</comment>
<dbReference type="PIRSF" id="PIRSF004553">
    <property type="entry name" value="CHP00095"/>
    <property type="match status" value="1"/>
</dbReference>
<protein>
    <recommendedName>
        <fullName evidence="4 8">Ribosomal RNA small subunit methyltransferase D</fullName>
        <ecNumber evidence="3 8">2.1.1.171</ecNumber>
    </recommendedName>
</protein>